<proteinExistence type="predicted"/>
<organism evidence="2 3">
    <name type="scientific">Austropuccinia psidii MF-1</name>
    <dbReference type="NCBI Taxonomy" id="1389203"/>
    <lineage>
        <taxon>Eukaryota</taxon>
        <taxon>Fungi</taxon>
        <taxon>Dikarya</taxon>
        <taxon>Basidiomycota</taxon>
        <taxon>Pucciniomycotina</taxon>
        <taxon>Pucciniomycetes</taxon>
        <taxon>Pucciniales</taxon>
        <taxon>Sphaerophragmiaceae</taxon>
        <taxon>Austropuccinia</taxon>
    </lineage>
</organism>
<name>A0A9Q3E4X7_9BASI</name>
<keyword evidence="3" id="KW-1185">Reference proteome</keyword>
<accession>A0A9Q3E4X7</accession>
<dbReference type="EMBL" id="AVOT02022787">
    <property type="protein sequence ID" value="MBW0512413.1"/>
    <property type="molecule type" value="Genomic_DNA"/>
</dbReference>
<comment type="caution">
    <text evidence="2">The sequence shown here is derived from an EMBL/GenBank/DDBJ whole genome shotgun (WGS) entry which is preliminary data.</text>
</comment>
<protein>
    <submittedName>
        <fullName evidence="2">Uncharacterized protein</fullName>
    </submittedName>
</protein>
<dbReference type="AlphaFoldDB" id="A0A9Q3E4X7"/>
<feature type="compositionally biased region" description="Polar residues" evidence="1">
    <location>
        <begin position="1"/>
        <end position="15"/>
    </location>
</feature>
<feature type="region of interest" description="Disordered" evidence="1">
    <location>
        <begin position="1"/>
        <end position="21"/>
    </location>
</feature>
<gene>
    <name evidence="2" type="ORF">O181_052128</name>
</gene>
<sequence>MSCTSQPWTGGFQSTGDGGKKPSSTLINQIIMNASRKDSKPIQHPSLFIYCVFELLDSLAIYSWPQSPHFLRTLVLDNEVRCPLKILSISLGGLASTAVVLDTGEPTARTPSSAASITWALSSDVPRDA</sequence>
<evidence type="ECO:0000313" key="3">
    <source>
        <dbReference type="Proteomes" id="UP000765509"/>
    </source>
</evidence>
<evidence type="ECO:0000313" key="2">
    <source>
        <dbReference type="EMBL" id="MBW0512413.1"/>
    </source>
</evidence>
<reference evidence="2" key="1">
    <citation type="submission" date="2021-03" db="EMBL/GenBank/DDBJ databases">
        <title>Draft genome sequence of rust myrtle Austropuccinia psidii MF-1, a brazilian biotype.</title>
        <authorList>
            <person name="Quecine M.C."/>
            <person name="Pachon D.M.R."/>
            <person name="Bonatelli M.L."/>
            <person name="Correr F.H."/>
            <person name="Franceschini L.M."/>
            <person name="Leite T.F."/>
            <person name="Margarido G.R.A."/>
            <person name="Almeida C.A."/>
            <person name="Ferrarezi J.A."/>
            <person name="Labate C.A."/>
        </authorList>
    </citation>
    <scope>NUCLEOTIDE SEQUENCE</scope>
    <source>
        <strain evidence="2">MF-1</strain>
    </source>
</reference>
<evidence type="ECO:0000256" key="1">
    <source>
        <dbReference type="SAM" id="MobiDB-lite"/>
    </source>
</evidence>
<dbReference type="Proteomes" id="UP000765509">
    <property type="component" value="Unassembled WGS sequence"/>
</dbReference>